<dbReference type="PANTHER" id="PTHR24390:SF159">
    <property type="entry name" value="GROWTH FACTOR INDEPENDENT 1 TRANSCRIPTIONAL REPRESSOR"/>
    <property type="match status" value="1"/>
</dbReference>
<evidence type="ECO:0000256" key="2">
    <source>
        <dbReference type="ARBA" id="ARBA00022723"/>
    </source>
</evidence>
<organism evidence="12">
    <name type="scientific">Papilio xuthus</name>
    <name type="common">Asian swallowtail butterfly</name>
    <dbReference type="NCBI Taxonomy" id="66420"/>
    <lineage>
        <taxon>Eukaryota</taxon>
        <taxon>Metazoa</taxon>
        <taxon>Ecdysozoa</taxon>
        <taxon>Arthropoda</taxon>
        <taxon>Hexapoda</taxon>
        <taxon>Insecta</taxon>
        <taxon>Pterygota</taxon>
        <taxon>Neoptera</taxon>
        <taxon>Endopterygota</taxon>
        <taxon>Lepidoptera</taxon>
        <taxon>Glossata</taxon>
        <taxon>Ditrysia</taxon>
        <taxon>Papilionoidea</taxon>
        <taxon>Papilionidae</taxon>
        <taxon>Papilioninae</taxon>
        <taxon>Papilio</taxon>
    </lineage>
</organism>
<dbReference type="Pfam" id="PF07776">
    <property type="entry name" value="zf-AD"/>
    <property type="match status" value="1"/>
</dbReference>
<accession>A0AAJ7E811</accession>
<evidence type="ECO:0000256" key="5">
    <source>
        <dbReference type="ARBA" id="ARBA00022833"/>
    </source>
</evidence>
<dbReference type="SUPFAM" id="SSF57716">
    <property type="entry name" value="Glucocorticoid receptor-like (DNA-binding domain)"/>
    <property type="match status" value="1"/>
</dbReference>
<keyword evidence="5 9" id="KW-0862">Zinc</keyword>
<evidence type="ECO:0000256" key="8">
    <source>
        <dbReference type="PROSITE-ProRule" id="PRU00042"/>
    </source>
</evidence>
<dbReference type="Gene3D" id="3.40.1800.20">
    <property type="match status" value="1"/>
</dbReference>
<comment type="subcellular location">
    <subcellularLocation>
        <location evidence="1">Nucleus</location>
    </subcellularLocation>
</comment>
<dbReference type="RefSeq" id="XP_013166533.1">
    <property type="nucleotide sequence ID" value="XM_013311079.1"/>
</dbReference>
<feature type="domain" description="ZAD" evidence="11">
    <location>
        <begin position="19"/>
        <end position="94"/>
    </location>
</feature>
<dbReference type="KEGG" id="pxu:106117012"/>
<protein>
    <submittedName>
        <fullName evidence="12">Zinc finger protein 62-like</fullName>
    </submittedName>
</protein>
<feature type="binding site" evidence="9">
    <location>
        <position position="24"/>
    </location>
    <ligand>
        <name>Zn(2+)</name>
        <dbReference type="ChEBI" id="CHEBI:29105"/>
    </ligand>
</feature>
<evidence type="ECO:0000256" key="4">
    <source>
        <dbReference type="ARBA" id="ARBA00022771"/>
    </source>
</evidence>
<feature type="binding site" evidence="9">
    <location>
        <position position="21"/>
    </location>
    <ligand>
        <name>Zn(2+)</name>
        <dbReference type="ChEBI" id="CHEBI:29105"/>
    </ligand>
</feature>
<evidence type="ECO:0000256" key="7">
    <source>
        <dbReference type="ARBA" id="ARBA00023242"/>
    </source>
</evidence>
<keyword evidence="3" id="KW-0677">Repeat</keyword>
<feature type="domain" description="C2H2-type" evidence="10">
    <location>
        <begin position="397"/>
        <end position="424"/>
    </location>
</feature>
<dbReference type="AlphaFoldDB" id="A0AAJ7E811"/>
<name>A0AAJ7E811_PAPXU</name>
<keyword evidence="6" id="KW-0238">DNA-binding</keyword>
<dbReference type="Proteomes" id="UP000694872">
    <property type="component" value="Unplaced"/>
</dbReference>
<evidence type="ECO:0000259" key="10">
    <source>
        <dbReference type="PROSITE" id="PS50157"/>
    </source>
</evidence>
<proteinExistence type="predicted"/>
<reference evidence="12" key="1">
    <citation type="submission" date="2025-08" db="UniProtKB">
        <authorList>
            <consortium name="RefSeq"/>
        </authorList>
    </citation>
    <scope>IDENTIFICATION</scope>
</reference>
<keyword evidence="4 8" id="KW-0863">Zinc-finger</keyword>
<feature type="domain" description="C2H2-type" evidence="10">
    <location>
        <begin position="158"/>
        <end position="181"/>
    </location>
</feature>
<evidence type="ECO:0000256" key="6">
    <source>
        <dbReference type="ARBA" id="ARBA00023125"/>
    </source>
</evidence>
<dbReference type="PROSITE" id="PS51915">
    <property type="entry name" value="ZAD"/>
    <property type="match status" value="1"/>
</dbReference>
<feature type="binding site" evidence="9">
    <location>
        <position position="67"/>
    </location>
    <ligand>
        <name>Zn(2+)</name>
        <dbReference type="ChEBI" id="CHEBI:29105"/>
    </ligand>
</feature>
<dbReference type="Pfam" id="PF00096">
    <property type="entry name" value="zf-C2H2"/>
    <property type="match status" value="2"/>
</dbReference>
<evidence type="ECO:0000256" key="3">
    <source>
        <dbReference type="ARBA" id="ARBA00022737"/>
    </source>
</evidence>
<dbReference type="GO" id="GO:0005634">
    <property type="term" value="C:nucleus"/>
    <property type="evidence" value="ECO:0007669"/>
    <property type="project" value="UniProtKB-SubCell"/>
</dbReference>
<feature type="domain" description="C2H2-type" evidence="10">
    <location>
        <begin position="341"/>
        <end position="368"/>
    </location>
</feature>
<evidence type="ECO:0000256" key="1">
    <source>
        <dbReference type="ARBA" id="ARBA00004123"/>
    </source>
</evidence>
<dbReference type="InterPro" id="IPR013087">
    <property type="entry name" value="Znf_C2H2_type"/>
</dbReference>
<dbReference type="InterPro" id="IPR036236">
    <property type="entry name" value="Znf_C2H2_sf"/>
</dbReference>
<dbReference type="SUPFAM" id="SSF57667">
    <property type="entry name" value="beta-beta-alpha zinc fingers"/>
    <property type="match status" value="3"/>
</dbReference>
<dbReference type="FunFam" id="3.30.160.60:FF:000446">
    <property type="entry name" value="Zinc finger protein"/>
    <property type="match status" value="1"/>
</dbReference>
<feature type="domain" description="C2H2-type" evidence="10">
    <location>
        <begin position="289"/>
        <end position="311"/>
    </location>
</feature>
<dbReference type="SMART" id="SM00355">
    <property type="entry name" value="ZnF_C2H2"/>
    <property type="match status" value="10"/>
</dbReference>
<dbReference type="PROSITE" id="PS50157">
    <property type="entry name" value="ZINC_FINGER_C2H2_2"/>
    <property type="match status" value="6"/>
</dbReference>
<keyword evidence="2 9" id="KW-0479">Metal-binding</keyword>
<dbReference type="GO" id="GO:0008270">
    <property type="term" value="F:zinc ion binding"/>
    <property type="evidence" value="ECO:0007669"/>
    <property type="project" value="UniProtKB-UniRule"/>
</dbReference>
<dbReference type="GeneID" id="106117012"/>
<evidence type="ECO:0000313" key="12">
    <source>
        <dbReference type="RefSeq" id="XP_013166533.1"/>
    </source>
</evidence>
<feature type="domain" description="C2H2-type" evidence="10">
    <location>
        <begin position="231"/>
        <end position="258"/>
    </location>
</feature>
<keyword evidence="7" id="KW-0539">Nucleus</keyword>
<feature type="binding site" evidence="9">
    <location>
        <position position="70"/>
    </location>
    <ligand>
        <name>Zn(2+)</name>
        <dbReference type="ChEBI" id="CHEBI:29105"/>
    </ligand>
</feature>
<evidence type="ECO:0000259" key="11">
    <source>
        <dbReference type="PROSITE" id="PS51915"/>
    </source>
</evidence>
<gene>
    <name evidence="12" type="primary">LOC106117012</name>
</gene>
<evidence type="ECO:0000256" key="9">
    <source>
        <dbReference type="PROSITE-ProRule" id="PRU01263"/>
    </source>
</evidence>
<dbReference type="Gene3D" id="3.30.160.60">
    <property type="entry name" value="Classic Zinc Finger"/>
    <property type="match status" value="5"/>
</dbReference>
<dbReference type="SMART" id="SM00868">
    <property type="entry name" value="zf-AD"/>
    <property type="match status" value="1"/>
</dbReference>
<sequence>MEIEIYVTPEINDKKGNTSICRICWKSGVAKFKSLFDKFKNLPLFDHINILTNIEIKLNDGLPDTICSTCYKELETAVKFKEKCENANCIFKNKDIENILKGEDKYSEITVKNEPDEFAEESDDAEFNISIEYPEDKSLKSKSLDRSDKKKPSTETTVQCHDCGSYFKSKCKLRVHWKRTHLLNSLICSACKRTFKSYKAYHSHMSTKKRSCTSLQSNMIDITGIGKARLFYCKECPYKTKRIKDIQNHIVIHNGDRPYKCDICLKTFTQLSTVQNHKEMVHKKYKVEITCQICGKSVRGRSQVYRHIRSHDKVQCPICEKSMSRLSQKQHMQRHSGSKSFTCEVCALAFYTAAELYNHRRNHNKDKPTLKCDLCEYRCNRSDSMKRHKNRHTDVNLPCIICGMFFLTKQKLVLHERIHYEEKKHFCPYCNRSFHSDRSVRKHIALKHKNLIIFNKKQTQILVKDEVPALDPNSPKIIEVETSPMEDLL</sequence>
<feature type="domain" description="C2H2-type" evidence="10">
    <location>
        <begin position="259"/>
        <end position="287"/>
    </location>
</feature>
<dbReference type="PANTHER" id="PTHR24390">
    <property type="entry name" value="ZINC FINGER PROTEIN"/>
    <property type="match status" value="1"/>
</dbReference>
<dbReference type="PROSITE" id="PS00028">
    <property type="entry name" value="ZINC_FINGER_C2H2_1"/>
    <property type="match status" value="7"/>
</dbReference>
<dbReference type="InterPro" id="IPR012934">
    <property type="entry name" value="Znf_AD"/>
</dbReference>